<proteinExistence type="predicted"/>
<sequence>MVLRRNKLCHHRAIETPAGVGFKRKPPIFMKAGDQIAVEIEKIGWLENHVVAES</sequence>
<dbReference type="SUPFAM" id="SSF56529">
    <property type="entry name" value="FAH"/>
    <property type="match status" value="1"/>
</dbReference>
<organism evidence="2 3">
    <name type="scientific">Rhizobium lusitanum</name>
    <dbReference type="NCBI Taxonomy" id="293958"/>
    <lineage>
        <taxon>Bacteria</taxon>
        <taxon>Pseudomonadati</taxon>
        <taxon>Pseudomonadota</taxon>
        <taxon>Alphaproteobacteria</taxon>
        <taxon>Hyphomicrobiales</taxon>
        <taxon>Rhizobiaceae</taxon>
        <taxon>Rhizobium/Agrobacterium group</taxon>
        <taxon>Rhizobium</taxon>
    </lineage>
</organism>
<dbReference type="Proteomes" id="UP000565576">
    <property type="component" value="Unassembled WGS sequence"/>
</dbReference>
<dbReference type="InterPro" id="IPR036663">
    <property type="entry name" value="Fumarylacetoacetase_C_sf"/>
</dbReference>
<feature type="domain" description="Fumarylacetoacetase-like C-terminal" evidence="1">
    <location>
        <begin position="16"/>
        <end position="51"/>
    </location>
</feature>
<evidence type="ECO:0000313" key="3">
    <source>
        <dbReference type="Proteomes" id="UP000565576"/>
    </source>
</evidence>
<comment type="caution">
    <text evidence="2">The sequence shown here is derived from an EMBL/GenBank/DDBJ whole genome shotgun (WGS) entry which is preliminary data.</text>
</comment>
<dbReference type="RefSeq" id="WP_409527671.1">
    <property type="nucleotide sequence ID" value="NZ_JACHBG010000003.1"/>
</dbReference>
<dbReference type="Gene3D" id="3.90.850.10">
    <property type="entry name" value="Fumarylacetoacetase-like, C-terminal domain"/>
    <property type="match status" value="1"/>
</dbReference>
<evidence type="ECO:0000313" key="2">
    <source>
        <dbReference type="EMBL" id="MBB6484746.1"/>
    </source>
</evidence>
<dbReference type="Pfam" id="PF01557">
    <property type="entry name" value="FAA_hydrolase"/>
    <property type="match status" value="1"/>
</dbReference>
<accession>A0A7X0MBV2</accession>
<evidence type="ECO:0000259" key="1">
    <source>
        <dbReference type="Pfam" id="PF01557"/>
    </source>
</evidence>
<dbReference type="AlphaFoldDB" id="A0A7X0MBV2"/>
<reference evidence="2 3" key="1">
    <citation type="submission" date="2020-08" db="EMBL/GenBank/DDBJ databases">
        <title>Genomic Encyclopedia of Type Strains, Phase IV (KMG-V): Genome sequencing to study the core and pangenomes of soil and plant-associated prokaryotes.</title>
        <authorList>
            <person name="Whitman W."/>
        </authorList>
    </citation>
    <scope>NUCLEOTIDE SEQUENCE [LARGE SCALE GENOMIC DNA]</scope>
    <source>
        <strain evidence="2 3">SEMIA 4060</strain>
    </source>
</reference>
<dbReference type="EMBL" id="JACHBG010000003">
    <property type="protein sequence ID" value="MBB6484746.1"/>
    <property type="molecule type" value="Genomic_DNA"/>
</dbReference>
<dbReference type="InterPro" id="IPR011234">
    <property type="entry name" value="Fumarylacetoacetase-like_C"/>
</dbReference>
<protein>
    <submittedName>
        <fullName evidence="2">2-keto-4-pentenoate hydratase/2-oxohepta-3-ene-1,7-dioic acid hydratase in catechol pathway</fullName>
    </submittedName>
</protein>
<dbReference type="GO" id="GO:0003824">
    <property type="term" value="F:catalytic activity"/>
    <property type="evidence" value="ECO:0007669"/>
    <property type="project" value="InterPro"/>
</dbReference>
<gene>
    <name evidence="2" type="ORF">GGD46_002024</name>
</gene>
<name>A0A7X0MBV2_9HYPH</name>